<keyword evidence="2" id="KW-0805">Transcription regulation</keyword>
<comment type="caution">
    <text evidence="7">The sequence shown here is derived from an EMBL/GenBank/DDBJ whole genome shotgun (WGS) entry which is preliminary data.</text>
</comment>
<evidence type="ECO:0008006" key="9">
    <source>
        <dbReference type="Google" id="ProtNLM"/>
    </source>
</evidence>
<keyword evidence="4" id="KW-0804">Transcription</keyword>
<keyword evidence="3" id="KW-0238">DNA-binding</keyword>
<evidence type="ECO:0000256" key="2">
    <source>
        <dbReference type="ARBA" id="ARBA00023015"/>
    </source>
</evidence>
<feature type="region of interest" description="Disordered" evidence="6">
    <location>
        <begin position="105"/>
        <end position="159"/>
    </location>
</feature>
<evidence type="ECO:0000256" key="4">
    <source>
        <dbReference type="ARBA" id="ARBA00023163"/>
    </source>
</evidence>
<evidence type="ECO:0000256" key="6">
    <source>
        <dbReference type="SAM" id="MobiDB-lite"/>
    </source>
</evidence>
<accession>A0AAJ0BE54</accession>
<dbReference type="AlphaFoldDB" id="A0AAJ0BE54"/>
<keyword evidence="5" id="KW-0539">Nucleus</keyword>
<sequence length="668" mass="74661">MFFKPLTDIAMDALLGAFTLSGGTPAPYGKACTNCVKAKCRCIYRVGGPDCERWAITRGLLCNRLAKQCVPSVSVRKRTGKRAHVSRAAQLEEKIEDLVTLLRNQPTPSSALPQPVPPSAPDRAVSSTAAPLPNPGPTLSIAPGLGTPAPSHHSSNAGDEEDIFVPARTRCQPQKPQKVVVPGTLLAHVFEPSHPNPVSDQLSHEDLPACEYQPGAAEAEENLTTFRRNMLVFLPFVYIPPDMTSDKLRSAYPFLWYNIMTITCRQVDRQLLMSDAIKKFVAQKMVIENQKSMDLLWGLMAYMSWTQYYRKDKPYFSLLASLAKSLVFDFCLNKPPKPPHAAICLRDKLGPLPPKQKTTEERRAVLACFFITSQISTLMKRIDALAWTPFMDECLSVLSKQPEWSGDEVLVALVKIQRLLEQLTQAIWQSSDQKPPAFFVSALKTQLYDLKAQLGPHVQQNAGIMALLYTAELMIVESAMQKPTNDTTTSSYVPDLQRFEAFEATLQVTKKWFDNHLAIPSCMHVGLTFMHWCTMGHCIWSLTHLSFEIEDPTWDRRAVKERVDIFGIADRVIQAFDDVAGMKRQESGPSMAEDVFTKCAKLVRLIKHNWVADTMAMDQRLPTQQGMTVAPADIVGGAQTPGPLSMPLFQLQDTAAWMADFFEMEWDP</sequence>
<dbReference type="PANTHER" id="PTHR31845">
    <property type="entry name" value="FINGER DOMAIN PROTEIN, PUTATIVE-RELATED"/>
    <property type="match status" value="1"/>
</dbReference>
<protein>
    <recommendedName>
        <fullName evidence="9">Zn(2)-C6 fungal-type domain-containing protein</fullName>
    </recommendedName>
</protein>
<dbReference type="GO" id="GO:0000976">
    <property type="term" value="F:transcription cis-regulatory region binding"/>
    <property type="evidence" value="ECO:0007669"/>
    <property type="project" value="TreeGrafter"/>
</dbReference>
<keyword evidence="8" id="KW-1185">Reference proteome</keyword>
<organism evidence="7 8">
    <name type="scientific">Echria macrotheca</name>
    <dbReference type="NCBI Taxonomy" id="438768"/>
    <lineage>
        <taxon>Eukaryota</taxon>
        <taxon>Fungi</taxon>
        <taxon>Dikarya</taxon>
        <taxon>Ascomycota</taxon>
        <taxon>Pezizomycotina</taxon>
        <taxon>Sordariomycetes</taxon>
        <taxon>Sordariomycetidae</taxon>
        <taxon>Sordariales</taxon>
        <taxon>Schizotheciaceae</taxon>
        <taxon>Echria</taxon>
    </lineage>
</organism>
<gene>
    <name evidence="7" type="ORF">QBC47DRAFT_346879</name>
</gene>
<comment type="subcellular location">
    <subcellularLocation>
        <location evidence="1">Nucleus</location>
    </subcellularLocation>
</comment>
<dbReference type="GO" id="GO:0000981">
    <property type="term" value="F:DNA-binding transcription factor activity, RNA polymerase II-specific"/>
    <property type="evidence" value="ECO:0007669"/>
    <property type="project" value="TreeGrafter"/>
</dbReference>
<reference evidence="7" key="1">
    <citation type="submission" date="2023-06" db="EMBL/GenBank/DDBJ databases">
        <title>Genome-scale phylogeny and comparative genomics of the fungal order Sordariales.</title>
        <authorList>
            <consortium name="Lawrence Berkeley National Laboratory"/>
            <person name="Hensen N."/>
            <person name="Bonometti L."/>
            <person name="Westerberg I."/>
            <person name="Brannstrom I.O."/>
            <person name="Guillou S."/>
            <person name="Cros-Aarteil S."/>
            <person name="Calhoun S."/>
            <person name="Haridas S."/>
            <person name="Kuo A."/>
            <person name="Mondo S."/>
            <person name="Pangilinan J."/>
            <person name="Riley R."/>
            <person name="Labutti K."/>
            <person name="Andreopoulos B."/>
            <person name="Lipzen A."/>
            <person name="Chen C."/>
            <person name="Yanf M."/>
            <person name="Daum C."/>
            <person name="Ng V."/>
            <person name="Clum A."/>
            <person name="Steindorff A."/>
            <person name="Ohm R."/>
            <person name="Martin F."/>
            <person name="Silar P."/>
            <person name="Natvig D."/>
            <person name="Lalanne C."/>
            <person name="Gautier V."/>
            <person name="Ament-Velasquez S.L."/>
            <person name="Kruys A."/>
            <person name="Hutchinson M.I."/>
            <person name="Powell A.J."/>
            <person name="Barry K."/>
            <person name="Miller A.N."/>
            <person name="Grigoriev I.V."/>
            <person name="Debuchy R."/>
            <person name="Gladieux P."/>
            <person name="Thoren M.H."/>
            <person name="Johannesson H."/>
        </authorList>
    </citation>
    <scope>NUCLEOTIDE SEQUENCE</scope>
    <source>
        <strain evidence="7">PSN4</strain>
    </source>
</reference>
<dbReference type="Proteomes" id="UP001239445">
    <property type="component" value="Unassembled WGS sequence"/>
</dbReference>
<dbReference type="InterPro" id="IPR051089">
    <property type="entry name" value="prtT"/>
</dbReference>
<proteinExistence type="predicted"/>
<evidence type="ECO:0000256" key="5">
    <source>
        <dbReference type="ARBA" id="ARBA00023242"/>
    </source>
</evidence>
<evidence type="ECO:0000256" key="3">
    <source>
        <dbReference type="ARBA" id="ARBA00023125"/>
    </source>
</evidence>
<evidence type="ECO:0000313" key="7">
    <source>
        <dbReference type="EMBL" id="KAK1754221.1"/>
    </source>
</evidence>
<dbReference type="PANTHER" id="PTHR31845:SF32">
    <property type="entry name" value="MISCELLANEOUS ZN(II)2CYS6 TRANSCRIPTION FACTOR (EUROFUNG)-RELATED"/>
    <property type="match status" value="1"/>
</dbReference>
<dbReference type="GO" id="GO:0005634">
    <property type="term" value="C:nucleus"/>
    <property type="evidence" value="ECO:0007669"/>
    <property type="project" value="UniProtKB-SubCell"/>
</dbReference>
<evidence type="ECO:0000313" key="8">
    <source>
        <dbReference type="Proteomes" id="UP001239445"/>
    </source>
</evidence>
<evidence type="ECO:0000256" key="1">
    <source>
        <dbReference type="ARBA" id="ARBA00004123"/>
    </source>
</evidence>
<dbReference type="EMBL" id="MU839836">
    <property type="protein sequence ID" value="KAK1754221.1"/>
    <property type="molecule type" value="Genomic_DNA"/>
</dbReference>
<name>A0AAJ0BE54_9PEZI</name>